<dbReference type="Proteomes" id="UP001497472">
    <property type="component" value="Unassembled WGS sequence"/>
</dbReference>
<comment type="caution">
    <text evidence="2">The sequence shown here is derived from an EMBL/GenBank/DDBJ whole genome shotgun (WGS) entry which is preliminary data.</text>
</comment>
<feature type="chain" id="PRO_5043841585" evidence="1">
    <location>
        <begin position="19"/>
        <end position="91"/>
    </location>
</feature>
<name>A0AAV1JUB7_9NEOP</name>
<keyword evidence="1" id="KW-0732">Signal</keyword>
<evidence type="ECO:0000313" key="3">
    <source>
        <dbReference type="Proteomes" id="UP001497472"/>
    </source>
</evidence>
<organism evidence="2 3">
    <name type="scientific">Leptosia nina</name>
    <dbReference type="NCBI Taxonomy" id="320188"/>
    <lineage>
        <taxon>Eukaryota</taxon>
        <taxon>Metazoa</taxon>
        <taxon>Ecdysozoa</taxon>
        <taxon>Arthropoda</taxon>
        <taxon>Hexapoda</taxon>
        <taxon>Insecta</taxon>
        <taxon>Pterygota</taxon>
        <taxon>Neoptera</taxon>
        <taxon>Endopterygota</taxon>
        <taxon>Lepidoptera</taxon>
        <taxon>Glossata</taxon>
        <taxon>Ditrysia</taxon>
        <taxon>Papilionoidea</taxon>
        <taxon>Pieridae</taxon>
        <taxon>Pierinae</taxon>
        <taxon>Leptosia</taxon>
    </lineage>
</organism>
<evidence type="ECO:0000256" key="1">
    <source>
        <dbReference type="SAM" id="SignalP"/>
    </source>
</evidence>
<evidence type="ECO:0000313" key="2">
    <source>
        <dbReference type="EMBL" id="CAK1551776.1"/>
    </source>
</evidence>
<protein>
    <submittedName>
        <fullName evidence="2">Uncharacterized protein</fullName>
    </submittedName>
</protein>
<dbReference type="AlphaFoldDB" id="A0AAV1JUB7"/>
<accession>A0AAV1JUB7</accession>
<keyword evidence="3" id="KW-1185">Reference proteome</keyword>
<proteinExistence type="predicted"/>
<sequence length="91" mass="10464">MKIRKAVVFFIFLCSVLAETALVNKRYHPVEHLETTHNIQKRQYSIEEYFNQIKSAQTSATSYVRKIMGTGALPNIIFVGFGNNNHNTINF</sequence>
<reference evidence="2 3" key="1">
    <citation type="submission" date="2023-11" db="EMBL/GenBank/DDBJ databases">
        <authorList>
            <person name="Okamura Y."/>
        </authorList>
    </citation>
    <scope>NUCLEOTIDE SEQUENCE [LARGE SCALE GENOMIC DNA]</scope>
</reference>
<dbReference type="EMBL" id="CAVLEF010000132">
    <property type="protein sequence ID" value="CAK1551776.1"/>
    <property type="molecule type" value="Genomic_DNA"/>
</dbReference>
<gene>
    <name evidence="2" type="ORF">LNINA_LOCUS10885</name>
</gene>
<feature type="signal peptide" evidence="1">
    <location>
        <begin position="1"/>
        <end position="18"/>
    </location>
</feature>